<dbReference type="EMBL" id="NOXU01000027">
    <property type="protein sequence ID" value="OYQ34944.1"/>
    <property type="molecule type" value="Genomic_DNA"/>
</dbReference>
<evidence type="ECO:0000313" key="2">
    <source>
        <dbReference type="EMBL" id="OYQ34944.1"/>
    </source>
</evidence>
<name>A0A255Z201_9PROT</name>
<gene>
    <name evidence="2" type="ORF">CHU95_10225</name>
</gene>
<dbReference type="InterPro" id="IPR002877">
    <property type="entry name" value="RNA_MeTrfase_FtsJ_dom"/>
</dbReference>
<dbReference type="SUPFAM" id="SSF53335">
    <property type="entry name" value="S-adenosyl-L-methionine-dependent methyltransferases"/>
    <property type="match status" value="1"/>
</dbReference>
<dbReference type="PANTHER" id="PTHR37524">
    <property type="entry name" value="RIBOSOMAL RNA LARGE SUBUNIT METHYLTRANSFERASE M"/>
    <property type="match status" value="1"/>
</dbReference>
<protein>
    <recommendedName>
        <fullName evidence="1">Ribosomal RNA methyltransferase FtsJ domain-containing protein</fullName>
    </recommendedName>
</protein>
<keyword evidence="3" id="KW-1185">Reference proteome</keyword>
<evidence type="ECO:0000259" key="1">
    <source>
        <dbReference type="Pfam" id="PF01728"/>
    </source>
</evidence>
<evidence type="ECO:0000313" key="3">
    <source>
        <dbReference type="Proteomes" id="UP000216998"/>
    </source>
</evidence>
<dbReference type="PANTHER" id="PTHR37524:SF2">
    <property type="entry name" value="RIBOSOMAL RNA METHYLTRANSFERASE FTSJ DOMAIN-CONTAINING PROTEIN"/>
    <property type="match status" value="1"/>
</dbReference>
<dbReference type="Pfam" id="PF01728">
    <property type="entry name" value="FtsJ"/>
    <property type="match status" value="1"/>
</dbReference>
<comment type="caution">
    <text evidence="2">The sequence shown here is derived from an EMBL/GenBank/DDBJ whole genome shotgun (WGS) entry which is preliminary data.</text>
</comment>
<dbReference type="GO" id="GO:0032259">
    <property type="term" value="P:methylation"/>
    <property type="evidence" value="ECO:0007669"/>
    <property type="project" value="InterPro"/>
</dbReference>
<accession>A0A255Z201</accession>
<dbReference type="OrthoDB" id="154490at2"/>
<sequence length="312" mass="34388">MGMDEVTAPVATPLGATAYLAADEFLDPLLVELGDVRSVHGRLVLADGPPRAAAWAQNIWYDPVLIPIQSIKQGAKALRSIQRNWALYGFQHHRRAQLIQDNLPHVSAKPLSFFTPPPTAPLGSWTLLNENTILAAAHCSSPFRNGEIELIEDKVTPPNRAYLKLWEAFTRIGRTPQPGEQCIDLGACPGGWTWVMQSCGARVIAVDKAPLDPRIAALPGVTERRESAFGIKPSDIGPVDWLACDVICYPSRLYRMIQGWLESGLARNYVCTLKFQGETDHETARAFAAIPGSQLVHLCQNKHELTWIKLAD</sequence>
<reference evidence="2 3" key="1">
    <citation type="submission" date="2017-07" db="EMBL/GenBank/DDBJ databases">
        <title>Niveispirillum cyanobacteriorum sp. nov., isolated from cyanobacterial aggregates in a eutrophic lake.</title>
        <authorList>
            <person name="Cai H."/>
        </authorList>
    </citation>
    <scope>NUCLEOTIDE SEQUENCE [LARGE SCALE GENOMIC DNA]</scope>
    <source>
        <strain evidence="3">TH1-14</strain>
    </source>
</reference>
<dbReference type="InterPro" id="IPR029063">
    <property type="entry name" value="SAM-dependent_MTases_sf"/>
</dbReference>
<feature type="domain" description="Ribosomal RNA methyltransferase FtsJ" evidence="1">
    <location>
        <begin position="159"/>
        <end position="246"/>
    </location>
</feature>
<proteinExistence type="predicted"/>
<dbReference type="RefSeq" id="WP_094456229.1">
    <property type="nucleotide sequence ID" value="NZ_NOXU01000027.1"/>
</dbReference>
<dbReference type="AlphaFoldDB" id="A0A255Z201"/>
<dbReference type="Gene3D" id="3.40.50.150">
    <property type="entry name" value="Vaccinia Virus protein VP39"/>
    <property type="match status" value="1"/>
</dbReference>
<dbReference type="GO" id="GO:0008168">
    <property type="term" value="F:methyltransferase activity"/>
    <property type="evidence" value="ECO:0007669"/>
    <property type="project" value="InterPro"/>
</dbReference>
<organism evidence="2 3">
    <name type="scientific">Niveispirillum lacus</name>
    <dbReference type="NCBI Taxonomy" id="1981099"/>
    <lineage>
        <taxon>Bacteria</taxon>
        <taxon>Pseudomonadati</taxon>
        <taxon>Pseudomonadota</taxon>
        <taxon>Alphaproteobacteria</taxon>
        <taxon>Rhodospirillales</taxon>
        <taxon>Azospirillaceae</taxon>
        <taxon>Niveispirillum</taxon>
    </lineage>
</organism>
<dbReference type="Proteomes" id="UP000216998">
    <property type="component" value="Unassembled WGS sequence"/>
</dbReference>